<evidence type="ECO:0000259" key="8">
    <source>
        <dbReference type="Pfam" id="PF03772"/>
    </source>
</evidence>
<dbReference type="CDD" id="cd07731">
    <property type="entry name" value="ComA-like_MBL-fold"/>
    <property type="match status" value="1"/>
</dbReference>
<feature type="domain" description="Metallo-beta-lactamase" evidence="7">
    <location>
        <begin position="528"/>
        <end position="701"/>
    </location>
</feature>
<dbReference type="Gene3D" id="3.60.15.10">
    <property type="entry name" value="Ribonuclease Z/Hydroxyacylglutathione hydrolase-like"/>
    <property type="match status" value="1"/>
</dbReference>
<evidence type="ECO:0000256" key="1">
    <source>
        <dbReference type="ARBA" id="ARBA00004651"/>
    </source>
</evidence>
<dbReference type="Proteomes" id="UP001199642">
    <property type="component" value="Chromosome"/>
</dbReference>
<reference evidence="9 10" key="1">
    <citation type="submission" date="2023-01" db="EMBL/GenBank/DDBJ databases">
        <title>Characterization of estradiol degrading bacteria Microbacterium sp. MZT7 and reveal degrading genes through genome analysis.</title>
        <authorList>
            <person name="Hao P."/>
            <person name="Gao Y."/>
        </authorList>
    </citation>
    <scope>NUCLEOTIDE SEQUENCE [LARGE SCALE GENOMIC DNA]</scope>
    <source>
        <strain evidence="9 10">MZT7</strain>
    </source>
</reference>
<evidence type="ECO:0000256" key="5">
    <source>
        <dbReference type="ARBA" id="ARBA00023136"/>
    </source>
</evidence>
<feature type="transmembrane region" description="Helical" evidence="6">
    <location>
        <begin position="463"/>
        <end position="480"/>
    </location>
</feature>
<dbReference type="InterPro" id="IPR001279">
    <property type="entry name" value="Metallo-B-lactamas"/>
</dbReference>
<sequence length="769" mass="78687">MPRRARRDLRMLPVAGCASGAALLGVTVPAAALPLLVLGGLIVALTLSRWFLRRARRRPDGPAGLALLCGATVCAVASTLLMSSPSRVHAAEFEGRALEAVAVVSSSPTGGADGRLWADADSRSLGSPGRPGAIHVPVRLGVPETEERIDPGTVIRVRGRAVATDGGERAALVLFVEEPPEILSRGPLIVRMAADVRRAFAERASRLPGPGAALLPGLAIGDTRAVPGELEDAMIASGLTHLVAVSGSNCAIVTAAGYGLVVLLRRGRALRVLGALAALAAFVVLVTAEPSVVRAATMSGLAMLAVLRGRPRAGLSILLLAVSLLLVVDPWLSTSIGFVLSAAATAALLVLAPPLARGFSRWMSSPVALVLAVPLSAQLACAPVIALFATEQSLVSVAANLIAQPAAPVATMLGLLACLALPVPPLADLLAACAWLPSAWIAATAETTASWPGAAVEVPPGPLAALVTAVLGAAVIWILVPHPPNAAVSTASVVVVAVVIGTGTGLALLGGPVAPMTRPGDWTVAACDVGQGDAVAVRSAGDILLVDTGPDPDALERCLRELGIDRVDLLVLTHFDLDHVGGTEAVIGRVDAVLHGVPADGGDERILAALTDAGARASAAAAGDSGMLGDASWRVLWPRRDERVFPAGNDTSVVMEVSGPDVPRTLLLGDTSARSQRMMARTQPLRGPYDVVKVAHHGSADQDPDVYRLLSASLSIVSVGAGNDYGHPRAQTLELLHATGSRVARTDQSGLILVRDTPGGLRLWAERAP</sequence>
<evidence type="ECO:0000313" key="9">
    <source>
        <dbReference type="EMBL" id="UGS28437.1"/>
    </source>
</evidence>
<feature type="transmembrane region" description="Helical" evidence="6">
    <location>
        <begin position="12"/>
        <end position="29"/>
    </location>
</feature>
<dbReference type="EMBL" id="CP082781">
    <property type="protein sequence ID" value="UGS28437.1"/>
    <property type="molecule type" value="Genomic_DNA"/>
</dbReference>
<feature type="transmembrane region" description="Helical" evidence="6">
    <location>
        <begin position="35"/>
        <end position="52"/>
    </location>
</feature>
<evidence type="ECO:0000256" key="4">
    <source>
        <dbReference type="ARBA" id="ARBA00022989"/>
    </source>
</evidence>
<keyword evidence="10" id="KW-1185">Reference proteome</keyword>
<keyword evidence="4 6" id="KW-1133">Transmembrane helix</keyword>
<keyword evidence="2" id="KW-1003">Cell membrane</keyword>
<protein>
    <submittedName>
        <fullName evidence="9">ComEC/Rec2 family competence protein</fullName>
    </submittedName>
</protein>
<dbReference type="InterPro" id="IPR052159">
    <property type="entry name" value="Competence_DNA_uptake"/>
</dbReference>
<dbReference type="SUPFAM" id="SSF56281">
    <property type="entry name" value="Metallo-hydrolase/oxidoreductase"/>
    <property type="match status" value="1"/>
</dbReference>
<feature type="transmembrane region" description="Helical" evidence="6">
    <location>
        <begin position="401"/>
        <end position="419"/>
    </location>
</feature>
<gene>
    <name evidence="9" type="ORF">K8F61_03335</name>
</gene>
<evidence type="ECO:0000256" key="6">
    <source>
        <dbReference type="SAM" id="Phobius"/>
    </source>
</evidence>
<evidence type="ECO:0000259" key="7">
    <source>
        <dbReference type="Pfam" id="PF00753"/>
    </source>
</evidence>
<feature type="transmembrane region" description="Helical" evidence="6">
    <location>
        <begin position="368"/>
        <end position="389"/>
    </location>
</feature>
<accession>A0ABY3RX37</accession>
<dbReference type="Pfam" id="PF00753">
    <property type="entry name" value="Lactamase_B"/>
    <property type="match status" value="1"/>
</dbReference>
<dbReference type="Pfam" id="PF03772">
    <property type="entry name" value="Competence"/>
    <property type="match status" value="1"/>
</dbReference>
<evidence type="ECO:0000313" key="10">
    <source>
        <dbReference type="Proteomes" id="UP001199642"/>
    </source>
</evidence>
<dbReference type="PANTHER" id="PTHR30619">
    <property type="entry name" value="DNA INTERNALIZATION/COMPETENCE PROTEIN COMEC/REC2"/>
    <property type="match status" value="1"/>
</dbReference>
<dbReference type="InterPro" id="IPR035681">
    <property type="entry name" value="ComA-like_MBL"/>
</dbReference>
<organism evidence="9 10">
    <name type="scientific">Microbacterium resistens</name>
    <dbReference type="NCBI Taxonomy" id="156977"/>
    <lineage>
        <taxon>Bacteria</taxon>
        <taxon>Bacillati</taxon>
        <taxon>Actinomycetota</taxon>
        <taxon>Actinomycetes</taxon>
        <taxon>Micrococcales</taxon>
        <taxon>Microbacteriaceae</taxon>
        <taxon>Microbacterium</taxon>
    </lineage>
</organism>
<dbReference type="InterPro" id="IPR036866">
    <property type="entry name" value="RibonucZ/Hydroxyglut_hydro"/>
</dbReference>
<feature type="transmembrane region" description="Helical" evidence="6">
    <location>
        <begin position="487"/>
        <end position="509"/>
    </location>
</feature>
<keyword evidence="3 6" id="KW-0812">Transmembrane</keyword>
<comment type="subcellular location">
    <subcellularLocation>
        <location evidence="1">Cell membrane</location>
        <topology evidence="1">Multi-pass membrane protein</topology>
    </subcellularLocation>
</comment>
<feature type="transmembrane region" description="Helical" evidence="6">
    <location>
        <begin position="269"/>
        <end position="286"/>
    </location>
</feature>
<proteinExistence type="predicted"/>
<evidence type="ECO:0000256" key="2">
    <source>
        <dbReference type="ARBA" id="ARBA00022475"/>
    </source>
</evidence>
<feature type="transmembrane region" description="Helical" evidence="6">
    <location>
        <begin position="64"/>
        <end position="82"/>
    </location>
</feature>
<keyword evidence="5 6" id="KW-0472">Membrane</keyword>
<feature type="transmembrane region" description="Helical" evidence="6">
    <location>
        <begin position="314"/>
        <end position="332"/>
    </location>
</feature>
<dbReference type="InterPro" id="IPR004477">
    <property type="entry name" value="ComEC_N"/>
</dbReference>
<evidence type="ECO:0000256" key="3">
    <source>
        <dbReference type="ARBA" id="ARBA00022692"/>
    </source>
</evidence>
<dbReference type="PANTHER" id="PTHR30619:SF1">
    <property type="entry name" value="RECOMBINATION PROTEIN 2"/>
    <property type="match status" value="1"/>
</dbReference>
<dbReference type="NCBIfam" id="TIGR00360">
    <property type="entry name" value="ComEC_N-term"/>
    <property type="match status" value="1"/>
</dbReference>
<feature type="domain" description="ComEC/Rec2-related protein" evidence="8">
    <location>
        <begin position="218"/>
        <end position="479"/>
    </location>
</feature>
<feature type="transmembrane region" description="Helical" evidence="6">
    <location>
        <begin position="338"/>
        <end position="356"/>
    </location>
</feature>
<feature type="transmembrane region" description="Helical" evidence="6">
    <location>
        <begin position="242"/>
        <end position="264"/>
    </location>
</feature>
<name>A0ABY3RX37_9MICO</name>